<comment type="caution">
    <text evidence="3">The sequence shown here is derived from an EMBL/GenBank/DDBJ whole genome shotgun (WGS) entry which is preliminary data.</text>
</comment>
<feature type="transmembrane region" description="Helical" evidence="1">
    <location>
        <begin position="48"/>
        <end position="72"/>
    </location>
</feature>
<keyword evidence="1" id="KW-0472">Membrane</keyword>
<accession>A0A7W6BQC9</accession>
<evidence type="ECO:0000259" key="2">
    <source>
        <dbReference type="Pfam" id="PF09990"/>
    </source>
</evidence>
<sequence>MSTLTHPPSSAASGLHGIFLSFPVALFSTALAADAAYLGSAEIQWTNFASWAIAGALVFTGLTVLFALAGWLRHIRRPGGVRRLVYLLVLAALFAVGLVNAFHHAQDGWSSVGTTGLALSAVSTLLALVAGWMFFSRTQAVEIVR</sequence>
<evidence type="ECO:0000256" key="1">
    <source>
        <dbReference type="SAM" id="Phobius"/>
    </source>
</evidence>
<keyword evidence="1" id="KW-0812">Transmembrane</keyword>
<proteinExistence type="predicted"/>
<protein>
    <submittedName>
        <fullName evidence="3">Putative membrane protein</fullName>
    </submittedName>
</protein>
<reference evidence="3 4" key="1">
    <citation type="submission" date="2020-08" db="EMBL/GenBank/DDBJ databases">
        <title>Genomic Encyclopedia of Type Strains, Phase IV (KMG-IV): sequencing the most valuable type-strain genomes for metagenomic binning, comparative biology and taxonomic classification.</title>
        <authorList>
            <person name="Goeker M."/>
        </authorList>
    </citation>
    <scope>NUCLEOTIDE SEQUENCE [LARGE SCALE GENOMIC DNA]</scope>
    <source>
        <strain evidence="3 4">DSM 25024</strain>
    </source>
</reference>
<dbReference type="Proteomes" id="UP000531216">
    <property type="component" value="Unassembled WGS sequence"/>
</dbReference>
<evidence type="ECO:0000313" key="4">
    <source>
        <dbReference type="Proteomes" id="UP000531216"/>
    </source>
</evidence>
<dbReference type="InterPro" id="IPR019251">
    <property type="entry name" value="DUF2231_TM"/>
</dbReference>
<feature type="domain" description="DUF2231" evidence="2">
    <location>
        <begin position="15"/>
        <end position="133"/>
    </location>
</feature>
<name>A0A7W6BQC9_9HYPH</name>
<dbReference type="Pfam" id="PF09990">
    <property type="entry name" value="DUF2231"/>
    <property type="match status" value="1"/>
</dbReference>
<dbReference type="OrthoDB" id="2873672at2"/>
<gene>
    <name evidence="3" type="ORF">GGR05_002291</name>
</gene>
<evidence type="ECO:0000313" key="3">
    <source>
        <dbReference type="EMBL" id="MBB3936141.1"/>
    </source>
</evidence>
<organism evidence="3 4">
    <name type="scientific">Aureimonas phyllosphaerae</name>
    <dbReference type="NCBI Taxonomy" id="1166078"/>
    <lineage>
        <taxon>Bacteria</taxon>
        <taxon>Pseudomonadati</taxon>
        <taxon>Pseudomonadota</taxon>
        <taxon>Alphaproteobacteria</taxon>
        <taxon>Hyphomicrobiales</taxon>
        <taxon>Aurantimonadaceae</taxon>
        <taxon>Aureimonas</taxon>
    </lineage>
</organism>
<keyword evidence="4" id="KW-1185">Reference proteome</keyword>
<dbReference type="EMBL" id="JACIDO010000004">
    <property type="protein sequence ID" value="MBB3936141.1"/>
    <property type="molecule type" value="Genomic_DNA"/>
</dbReference>
<keyword evidence="1" id="KW-1133">Transmembrane helix</keyword>
<feature type="transmembrane region" description="Helical" evidence="1">
    <location>
        <begin position="115"/>
        <end position="135"/>
    </location>
</feature>
<dbReference type="AlphaFoldDB" id="A0A7W6BQC9"/>
<feature type="transmembrane region" description="Helical" evidence="1">
    <location>
        <begin position="84"/>
        <end position="103"/>
    </location>
</feature>
<dbReference type="RefSeq" id="WP_090963289.1">
    <property type="nucleotide sequence ID" value="NZ_FOOA01000008.1"/>
</dbReference>